<keyword evidence="6 10" id="KW-0407">Ion channel</keyword>
<keyword evidence="4 10" id="KW-1133">Transmembrane helix</keyword>
<comment type="activity regulation">
    <text evidence="10">Na(+) is not transported, but it plays an essential structural role and its presence is essential for fluoride channel function.</text>
</comment>
<feature type="transmembrane region" description="Helical" evidence="10">
    <location>
        <begin position="94"/>
        <end position="114"/>
    </location>
</feature>
<keyword evidence="10" id="KW-0813">Transport</keyword>
<evidence type="ECO:0000256" key="1">
    <source>
        <dbReference type="ARBA" id="ARBA00004651"/>
    </source>
</evidence>
<reference evidence="11 12" key="1">
    <citation type="submission" date="2021-08" db="EMBL/GenBank/DDBJ databases">
        <title>Complete genome sequence of the strain Aneurinibacillus thermoaerophilus CCM 8960.</title>
        <authorList>
            <person name="Musilova J."/>
            <person name="Kourilova X."/>
            <person name="Pernicova I."/>
            <person name="Bezdicek M."/>
            <person name="Lengerova M."/>
            <person name="Obruca S."/>
            <person name="Sedlar K."/>
        </authorList>
    </citation>
    <scope>NUCLEOTIDE SEQUENCE [LARGE SCALE GENOMIC DNA]</scope>
    <source>
        <strain evidence="11 12">CCM 8960</strain>
    </source>
</reference>
<feature type="binding site" evidence="10">
    <location>
        <position position="72"/>
    </location>
    <ligand>
        <name>Na(+)</name>
        <dbReference type="ChEBI" id="CHEBI:29101"/>
        <note>structural</note>
    </ligand>
</feature>
<feature type="binding site" evidence="10">
    <location>
        <position position="69"/>
    </location>
    <ligand>
        <name>Na(+)</name>
        <dbReference type="ChEBI" id="CHEBI:29101"/>
        <note>structural</note>
    </ligand>
</feature>
<keyword evidence="12" id="KW-1185">Reference proteome</keyword>
<sequence>MDVVWVAVGGFIGAISRFIVVNIVNKWTDSSFPYGTLTVNIVGSFLLGFLYGADVDWQMSVMFGTGFLGSFTTFSTFQYEIFQLKKLKKHKEMVWYIGSSIIIGIIAAAIGFQISHSSA</sequence>
<dbReference type="EMBL" id="CP080764">
    <property type="protein sequence ID" value="QYY44535.1"/>
    <property type="molecule type" value="Genomic_DNA"/>
</dbReference>
<accession>A0ABX8YGC9</accession>
<keyword evidence="3 10" id="KW-0812">Transmembrane</keyword>
<dbReference type="InterPro" id="IPR003691">
    <property type="entry name" value="FluC"/>
</dbReference>
<evidence type="ECO:0000256" key="7">
    <source>
        <dbReference type="ARBA" id="ARBA00035120"/>
    </source>
</evidence>
<dbReference type="Proteomes" id="UP000826616">
    <property type="component" value="Chromosome"/>
</dbReference>
<dbReference type="HAMAP" id="MF_00454">
    <property type="entry name" value="FluC"/>
    <property type="match status" value="1"/>
</dbReference>
<keyword evidence="2 10" id="KW-1003">Cell membrane</keyword>
<evidence type="ECO:0000256" key="5">
    <source>
        <dbReference type="ARBA" id="ARBA00023136"/>
    </source>
</evidence>
<gene>
    <name evidence="10 11" type="primary">crcB</name>
    <name evidence="10" type="synonym">fluC</name>
    <name evidence="11" type="ORF">K3F53_08990</name>
</gene>
<comment type="catalytic activity">
    <reaction evidence="8">
        <text>fluoride(in) = fluoride(out)</text>
        <dbReference type="Rhea" id="RHEA:76159"/>
        <dbReference type="ChEBI" id="CHEBI:17051"/>
    </reaction>
    <physiologicalReaction direction="left-to-right" evidence="8">
        <dbReference type="Rhea" id="RHEA:76160"/>
    </physiologicalReaction>
</comment>
<evidence type="ECO:0000256" key="3">
    <source>
        <dbReference type="ARBA" id="ARBA00022692"/>
    </source>
</evidence>
<proteinExistence type="inferred from homology"/>
<protein>
    <recommendedName>
        <fullName evidence="10">Fluoride-specific ion channel FluC</fullName>
    </recommendedName>
</protein>
<comment type="similarity">
    <text evidence="7 10">Belongs to the fluoride channel Fluc/FEX (TC 1.A.43) family.</text>
</comment>
<evidence type="ECO:0000256" key="4">
    <source>
        <dbReference type="ARBA" id="ARBA00022989"/>
    </source>
</evidence>
<dbReference type="PANTHER" id="PTHR28259">
    <property type="entry name" value="FLUORIDE EXPORT PROTEIN 1-RELATED"/>
    <property type="match status" value="1"/>
</dbReference>
<evidence type="ECO:0000256" key="8">
    <source>
        <dbReference type="ARBA" id="ARBA00035585"/>
    </source>
</evidence>
<evidence type="ECO:0000256" key="6">
    <source>
        <dbReference type="ARBA" id="ARBA00023303"/>
    </source>
</evidence>
<evidence type="ECO:0000256" key="2">
    <source>
        <dbReference type="ARBA" id="ARBA00022475"/>
    </source>
</evidence>
<evidence type="ECO:0000256" key="9">
    <source>
        <dbReference type="ARBA" id="ARBA00049940"/>
    </source>
</evidence>
<keyword evidence="10" id="KW-0479">Metal-binding</keyword>
<feature type="transmembrane region" description="Helical" evidence="10">
    <location>
        <begin position="6"/>
        <end position="25"/>
    </location>
</feature>
<dbReference type="NCBIfam" id="TIGR00494">
    <property type="entry name" value="crcB"/>
    <property type="match status" value="1"/>
</dbReference>
<keyword evidence="10" id="KW-0915">Sodium</keyword>
<comment type="subcellular location">
    <subcellularLocation>
        <location evidence="1 10">Cell membrane</location>
        <topology evidence="1 10">Multi-pass membrane protein</topology>
    </subcellularLocation>
</comment>
<dbReference type="PANTHER" id="PTHR28259:SF1">
    <property type="entry name" value="FLUORIDE EXPORT PROTEIN 1-RELATED"/>
    <property type="match status" value="1"/>
</dbReference>
<evidence type="ECO:0000256" key="10">
    <source>
        <dbReference type="HAMAP-Rule" id="MF_00454"/>
    </source>
</evidence>
<evidence type="ECO:0000313" key="12">
    <source>
        <dbReference type="Proteomes" id="UP000826616"/>
    </source>
</evidence>
<feature type="transmembrane region" description="Helical" evidence="10">
    <location>
        <begin position="32"/>
        <end position="53"/>
    </location>
</feature>
<dbReference type="Pfam" id="PF02537">
    <property type="entry name" value="CRCB"/>
    <property type="match status" value="1"/>
</dbReference>
<comment type="function">
    <text evidence="9 10">Fluoride-specific ion channel. Important for reducing fluoride concentration in the cell, thus reducing its toxicity.</text>
</comment>
<organism evidence="11 12">
    <name type="scientific">Aneurinibacillus thermoaerophilus</name>
    <dbReference type="NCBI Taxonomy" id="143495"/>
    <lineage>
        <taxon>Bacteria</taxon>
        <taxon>Bacillati</taxon>
        <taxon>Bacillota</taxon>
        <taxon>Bacilli</taxon>
        <taxon>Bacillales</taxon>
        <taxon>Paenibacillaceae</taxon>
        <taxon>Aneurinibacillus group</taxon>
        <taxon>Aneurinibacillus</taxon>
    </lineage>
</organism>
<feature type="transmembrane region" description="Helical" evidence="10">
    <location>
        <begin position="59"/>
        <end position="82"/>
    </location>
</feature>
<name>A0ABX8YGC9_ANETH</name>
<keyword evidence="5 10" id="KW-0472">Membrane</keyword>
<keyword evidence="10" id="KW-0406">Ion transport</keyword>
<evidence type="ECO:0000313" key="11">
    <source>
        <dbReference type="EMBL" id="QYY44535.1"/>
    </source>
</evidence>